<evidence type="ECO:0000256" key="1">
    <source>
        <dbReference type="SAM" id="MobiDB-lite"/>
    </source>
</evidence>
<reference evidence="5 6" key="1">
    <citation type="journal article" date="2016" name="Fungal Biol.">
        <title>The genome of Xylona heveae provides a window into fungal endophytism.</title>
        <authorList>
            <person name="Gazis R."/>
            <person name="Kuo A."/>
            <person name="Riley R."/>
            <person name="LaButti K."/>
            <person name="Lipzen A."/>
            <person name="Lin J."/>
            <person name="Amirebrahimi M."/>
            <person name="Hesse C.N."/>
            <person name="Spatafora J.W."/>
            <person name="Henrissat B."/>
            <person name="Hainaut M."/>
            <person name="Grigoriev I.V."/>
            <person name="Hibbett D.S."/>
        </authorList>
    </citation>
    <scope>NUCLEOTIDE SEQUENCE [LARGE SCALE GENOMIC DNA]</scope>
    <source>
        <strain evidence="5 6">TC161</strain>
    </source>
</reference>
<feature type="region of interest" description="Disordered" evidence="1">
    <location>
        <begin position="229"/>
        <end position="281"/>
    </location>
</feature>
<dbReference type="InterPro" id="IPR002889">
    <property type="entry name" value="WSC_carb-bd"/>
</dbReference>
<organism evidence="5 6">
    <name type="scientific">Xylona heveae (strain CBS 132557 / TC161)</name>
    <dbReference type="NCBI Taxonomy" id="1328760"/>
    <lineage>
        <taxon>Eukaryota</taxon>
        <taxon>Fungi</taxon>
        <taxon>Dikarya</taxon>
        <taxon>Ascomycota</taxon>
        <taxon>Pezizomycotina</taxon>
        <taxon>Xylonomycetes</taxon>
        <taxon>Xylonales</taxon>
        <taxon>Xylonaceae</taxon>
        <taxon>Xylona</taxon>
    </lineage>
</organism>
<dbReference type="Pfam" id="PF01822">
    <property type="entry name" value="WSC"/>
    <property type="match status" value="1"/>
</dbReference>
<feature type="compositionally biased region" description="Low complexity" evidence="1">
    <location>
        <begin position="127"/>
        <end position="154"/>
    </location>
</feature>
<evidence type="ECO:0000259" key="4">
    <source>
        <dbReference type="PROSITE" id="PS51212"/>
    </source>
</evidence>
<dbReference type="AlphaFoldDB" id="A0A165H2R8"/>
<evidence type="ECO:0000313" key="5">
    <source>
        <dbReference type="EMBL" id="KZF22905.1"/>
    </source>
</evidence>
<feature type="compositionally biased region" description="Polar residues" evidence="1">
    <location>
        <begin position="155"/>
        <end position="166"/>
    </location>
</feature>
<dbReference type="EMBL" id="KV407458">
    <property type="protein sequence ID" value="KZF22905.1"/>
    <property type="molecule type" value="Genomic_DNA"/>
</dbReference>
<feature type="transmembrane region" description="Helical" evidence="2">
    <location>
        <begin position="323"/>
        <end position="346"/>
    </location>
</feature>
<evidence type="ECO:0000256" key="2">
    <source>
        <dbReference type="SAM" id="Phobius"/>
    </source>
</evidence>
<feature type="region of interest" description="Disordered" evidence="1">
    <location>
        <begin position="127"/>
        <end position="166"/>
    </location>
</feature>
<dbReference type="InParanoid" id="A0A165H2R8"/>
<accession>A0A165H2R8</accession>
<dbReference type="Proteomes" id="UP000076632">
    <property type="component" value="Unassembled WGS sequence"/>
</dbReference>
<keyword evidence="2" id="KW-0812">Transmembrane</keyword>
<feature type="compositionally biased region" description="Basic and acidic residues" evidence="1">
    <location>
        <begin position="439"/>
        <end position="448"/>
    </location>
</feature>
<evidence type="ECO:0000313" key="6">
    <source>
        <dbReference type="Proteomes" id="UP000076632"/>
    </source>
</evidence>
<keyword evidence="2" id="KW-0472">Membrane</keyword>
<proteinExistence type="predicted"/>
<dbReference type="STRING" id="1328760.A0A165H2R8"/>
<dbReference type="SMART" id="SM00321">
    <property type="entry name" value="WSC"/>
    <property type="match status" value="1"/>
</dbReference>
<dbReference type="PANTHER" id="PTHR16861:SF9">
    <property type="entry name" value="CELL WALL INTEGRITY AND STRESS RESPONSE COMPONENT 1"/>
    <property type="match status" value="1"/>
</dbReference>
<dbReference type="GeneID" id="28900241"/>
<evidence type="ECO:0000256" key="3">
    <source>
        <dbReference type="SAM" id="SignalP"/>
    </source>
</evidence>
<dbReference type="OMA" id="QIDPRMD"/>
<feature type="domain" description="WSC" evidence="4">
    <location>
        <begin position="32"/>
        <end position="120"/>
    </location>
</feature>
<dbReference type="OrthoDB" id="2537459at2759"/>
<keyword evidence="2" id="KW-1133">Transmembrane helix</keyword>
<dbReference type="FunCoup" id="A0A165H2R8">
    <property type="interactions" value="26"/>
</dbReference>
<gene>
    <name evidence="5" type="ORF">L228DRAFT_268280</name>
</gene>
<keyword evidence="3" id="KW-0732">Signal</keyword>
<keyword evidence="6" id="KW-1185">Reference proteome</keyword>
<sequence>MALSKLHPSSRVHSAWIVVLTILMLGVQEALSLDIRYCSSQNTGSSFNSVSNIYQSNGACSDTCKSNYAFAILQGSSCWCSNYVPSSTTSTGSCNQNCPGYPDDKCGNESEGLYGYIALGNSPSGTAAASSSSQSSGQKPSTSSTSTSQAVSSQTHPVNPSTPTHLTPSLQSSVLVILVQPSSVSVSLSTTRLTPFSIQTTPSAKPSTVRETVTASQSPSVIISVITNTPSTTSTSSQSTSTSTSADSTSTSSSSTSSTPSPTSSPQPAEESPTTWTPTPVTTVMTITGQVRTVTMTPTVAPSSVLPVSKHSDGGFFSHAGKVAGLFVGIALIILLVAGMIFFCCWRRRQHLRDVAAESTSSEEGPSRRPSRTMSENGLLSGFMGEKVPSTSSHRAGSSENDPEPGRSGRLPRVVDQRLDPTSLYSPVHDNSSRASVRSLRDDQDYSRRVLRLTNPDESAD</sequence>
<dbReference type="PROSITE" id="PS51212">
    <property type="entry name" value="WSC"/>
    <property type="match status" value="1"/>
</dbReference>
<feature type="region of interest" description="Disordered" evidence="1">
    <location>
        <begin position="354"/>
        <end position="461"/>
    </location>
</feature>
<dbReference type="PANTHER" id="PTHR16861">
    <property type="entry name" value="GLYCOPROTEIN 38"/>
    <property type="match status" value="1"/>
</dbReference>
<feature type="chain" id="PRO_5007858490" description="WSC domain-containing protein" evidence="3">
    <location>
        <begin position="33"/>
        <end position="461"/>
    </location>
</feature>
<feature type="compositionally biased region" description="Polar residues" evidence="1">
    <location>
        <begin position="389"/>
        <end position="400"/>
    </location>
</feature>
<protein>
    <recommendedName>
        <fullName evidence="4">WSC domain-containing protein</fullName>
    </recommendedName>
</protein>
<feature type="compositionally biased region" description="Polar residues" evidence="1">
    <location>
        <begin position="423"/>
        <end position="436"/>
    </location>
</feature>
<feature type="signal peptide" evidence="3">
    <location>
        <begin position="1"/>
        <end position="32"/>
    </location>
</feature>
<feature type="region of interest" description="Disordered" evidence="1">
    <location>
        <begin position="197"/>
        <end position="217"/>
    </location>
</feature>
<dbReference type="RefSeq" id="XP_018188460.1">
    <property type="nucleotide sequence ID" value="XM_018335104.1"/>
</dbReference>
<name>A0A165H2R8_XYLHT</name>